<dbReference type="Pfam" id="PF01370">
    <property type="entry name" value="Epimerase"/>
    <property type="match status" value="1"/>
</dbReference>
<dbReference type="GO" id="GO:0042732">
    <property type="term" value="P:D-xylose metabolic process"/>
    <property type="evidence" value="ECO:0007669"/>
    <property type="project" value="InterPro"/>
</dbReference>
<dbReference type="EMBL" id="CAFBNH010000001">
    <property type="protein sequence ID" value="CAB4934081.1"/>
    <property type="molecule type" value="Genomic_DNA"/>
</dbReference>
<dbReference type="InterPro" id="IPR001509">
    <property type="entry name" value="Epimerase_deHydtase"/>
</dbReference>
<evidence type="ECO:0000313" key="7">
    <source>
        <dbReference type="EMBL" id="CAB4693030.1"/>
    </source>
</evidence>
<dbReference type="EMBL" id="CAFBOC010000001">
    <property type="protein sequence ID" value="CAB4968292.1"/>
    <property type="molecule type" value="Genomic_DNA"/>
</dbReference>
<keyword evidence="3" id="KW-0520">NAD</keyword>
<dbReference type="EMBL" id="CAESAE010000003">
    <property type="protein sequence ID" value="CAB4335685.1"/>
    <property type="molecule type" value="Genomic_DNA"/>
</dbReference>
<evidence type="ECO:0000256" key="2">
    <source>
        <dbReference type="ARBA" id="ARBA00022793"/>
    </source>
</evidence>
<dbReference type="EMBL" id="CAEZYM010000001">
    <property type="protein sequence ID" value="CAB4716676.1"/>
    <property type="molecule type" value="Genomic_DNA"/>
</dbReference>
<dbReference type="EMBL" id="CAEZXO010000004">
    <property type="protein sequence ID" value="CAB4693030.1"/>
    <property type="molecule type" value="Genomic_DNA"/>
</dbReference>
<dbReference type="GO" id="GO:0070403">
    <property type="term" value="F:NAD+ binding"/>
    <property type="evidence" value="ECO:0007669"/>
    <property type="project" value="InterPro"/>
</dbReference>
<feature type="domain" description="NAD-dependent epimerase/dehydratase" evidence="5">
    <location>
        <begin position="24"/>
        <end position="261"/>
    </location>
</feature>
<dbReference type="GO" id="GO:0005737">
    <property type="term" value="C:cytoplasm"/>
    <property type="evidence" value="ECO:0007669"/>
    <property type="project" value="TreeGrafter"/>
</dbReference>
<dbReference type="PANTHER" id="PTHR43078">
    <property type="entry name" value="UDP-GLUCURONIC ACID DECARBOXYLASE-RELATED"/>
    <property type="match status" value="1"/>
</dbReference>
<dbReference type="AlphaFoldDB" id="A0A6J7CC98"/>
<dbReference type="EMBL" id="CAFBLD010000001">
    <property type="protein sequence ID" value="CAB4855360.1"/>
    <property type="molecule type" value="Genomic_DNA"/>
</dbReference>
<name>A0A6J7CC98_9ZZZZ</name>
<organism evidence="11">
    <name type="scientific">freshwater metagenome</name>
    <dbReference type="NCBI Taxonomy" id="449393"/>
    <lineage>
        <taxon>unclassified sequences</taxon>
        <taxon>metagenomes</taxon>
        <taxon>ecological metagenomes</taxon>
    </lineage>
</organism>
<dbReference type="Gene3D" id="3.40.50.720">
    <property type="entry name" value="NAD(P)-binding Rossmann-like Domain"/>
    <property type="match status" value="1"/>
</dbReference>
<evidence type="ECO:0000313" key="9">
    <source>
        <dbReference type="EMBL" id="CAB4778753.1"/>
    </source>
</evidence>
<reference evidence="11" key="1">
    <citation type="submission" date="2020-05" db="EMBL/GenBank/DDBJ databases">
        <authorList>
            <person name="Chiriac C."/>
            <person name="Salcher M."/>
            <person name="Ghai R."/>
            <person name="Kavagutti S V."/>
        </authorList>
    </citation>
    <scope>NUCLEOTIDE SEQUENCE</scope>
</reference>
<evidence type="ECO:0000313" key="13">
    <source>
        <dbReference type="EMBL" id="CAB4968292.1"/>
    </source>
</evidence>
<evidence type="ECO:0000313" key="6">
    <source>
        <dbReference type="EMBL" id="CAB4335685.1"/>
    </source>
</evidence>
<evidence type="ECO:0000256" key="4">
    <source>
        <dbReference type="ARBA" id="ARBA00023239"/>
    </source>
</evidence>
<accession>A0A6J7CC98</accession>
<dbReference type="EMBL" id="CAFBQX010000003">
    <property type="protein sequence ID" value="CAB5072362.1"/>
    <property type="molecule type" value="Genomic_DNA"/>
</dbReference>
<evidence type="ECO:0000313" key="14">
    <source>
        <dbReference type="EMBL" id="CAB5072362.1"/>
    </source>
</evidence>
<evidence type="ECO:0000256" key="3">
    <source>
        <dbReference type="ARBA" id="ARBA00023027"/>
    </source>
</evidence>
<keyword evidence="4" id="KW-0456">Lyase</keyword>
<evidence type="ECO:0000313" key="11">
    <source>
        <dbReference type="EMBL" id="CAB4855360.1"/>
    </source>
</evidence>
<evidence type="ECO:0000256" key="1">
    <source>
        <dbReference type="ARBA" id="ARBA00001911"/>
    </source>
</evidence>
<sequence length="337" mass="37156">MLDKKFSKFALDKIDFHQFSNKTILITGASGLIGTNLLSYFDLLAARGLNFRLLAVTNSNSLPDCLQNKTWITEFHGDLSNDIFLAEIPPFDFLFHAAGYGQPGKFKLDPLKTIKLNTSVLLHLAGKLNMNGKAVFLSTSEVYSGSCEIPSSEDRLGTYSTNSDRSPYIEAKRCGEAIMYSLNQSGNRFGRSARVALAYGPGGQVNDVRVLNEFIISGLRNGFINVKDLGEAMRTYCYVDDAIDLIFWILLHGTSDVYNVGGTSRVSISNLAELIASKLEVPFSLGASTNKDVTAPADVQLDLTKIIEESRKDSFIPFNEGLDQTIHWYRELLAGAH</sequence>
<comment type="cofactor">
    <cofactor evidence="1">
        <name>NAD(+)</name>
        <dbReference type="ChEBI" id="CHEBI:57540"/>
    </cofactor>
</comment>
<evidence type="ECO:0000259" key="5">
    <source>
        <dbReference type="Pfam" id="PF01370"/>
    </source>
</evidence>
<dbReference type="PANTHER" id="PTHR43078:SF6">
    <property type="entry name" value="UDP-GLUCURONIC ACID DECARBOXYLASE 1"/>
    <property type="match status" value="1"/>
</dbReference>
<evidence type="ECO:0000313" key="8">
    <source>
        <dbReference type="EMBL" id="CAB4716676.1"/>
    </source>
</evidence>
<evidence type="ECO:0000313" key="12">
    <source>
        <dbReference type="EMBL" id="CAB4934081.1"/>
    </source>
</evidence>
<keyword evidence="2" id="KW-0210">Decarboxylase</keyword>
<dbReference type="GO" id="GO:0048040">
    <property type="term" value="F:UDP-glucuronate decarboxylase activity"/>
    <property type="evidence" value="ECO:0007669"/>
    <property type="project" value="TreeGrafter"/>
</dbReference>
<dbReference type="SUPFAM" id="SSF51735">
    <property type="entry name" value="NAD(P)-binding Rossmann-fold domains"/>
    <property type="match status" value="1"/>
</dbReference>
<gene>
    <name evidence="7" type="ORF">UFOPK2510_00823</name>
    <name evidence="8" type="ORF">UFOPK2718_00175</name>
    <name evidence="9" type="ORF">UFOPK2936_00729</name>
    <name evidence="10" type="ORF">UFOPK3174_00563</name>
    <name evidence="11" type="ORF">UFOPK3328_00060</name>
    <name evidence="12" type="ORF">UFOPK3779_00060</name>
    <name evidence="13" type="ORF">UFOPK3913_00086</name>
    <name evidence="6" type="ORF">UFOPK4107_00579</name>
    <name evidence="14" type="ORF">UFOPK4403_00767</name>
</gene>
<dbReference type="EMBL" id="CAFABH010000007">
    <property type="protein sequence ID" value="CAB4826248.1"/>
    <property type="molecule type" value="Genomic_DNA"/>
</dbReference>
<dbReference type="InterPro" id="IPR036291">
    <property type="entry name" value="NAD(P)-bd_dom_sf"/>
</dbReference>
<evidence type="ECO:0000313" key="10">
    <source>
        <dbReference type="EMBL" id="CAB4826248.1"/>
    </source>
</evidence>
<proteinExistence type="predicted"/>
<dbReference type="InterPro" id="IPR044516">
    <property type="entry name" value="UXS-like"/>
</dbReference>
<protein>
    <submittedName>
        <fullName evidence="11">Unannotated protein</fullName>
    </submittedName>
</protein>
<dbReference type="EMBL" id="CAEZZW010000003">
    <property type="protein sequence ID" value="CAB4778753.1"/>
    <property type="molecule type" value="Genomic_DNA"/>
</dbReference>